<name>A0A010YVY1_9ACTN</name>
<dbReference type="AlphaFoldDB" id="A0A010YVY1"/>
<accession>A0A010YVY1</accession>
<dbReference type="Proteomes" id="UP000021053">
    <property type="component" value="Unassembled WGS sequence"/>
</dbReference>
<sequence length="186" mass="20347">MALPVARTRDEAHLYMDMRPCPSCGKSDVQWDSALTSDEGSPARRYTGSCSGCRAPREFVFRLPERPLLPGPGDVVLFGGDDPSELLDAGEWLYVADVCAQAAAGGPDREPGPVLSAEARESLIVAVAAMDEVLKFIPPDKDEVPRAGFWSDRGRTLRQSEPGRFRRPRLQTIRSTYRDALARAAS</sequence>
<comment type="caution">
    <text evidence="1">The sequence shown here is derived from an EMBL/GenBank/DDBJ whole genome shotgun (WGS) entry which is preliminary data.</text>
</comment>
<dbReference type="EMBL" id="JFBT01000001">
    <property type="protein sequence ID" value="EXG79278.1"/>
    <property type="molecule type" value="Genomic_DNA"/>
</dbReference>
<dbReference type="RefSeq" id="WP_035847822.1">
    <property type="nucleotide sequence ID" value="NZ_KK073874.1"/>
</dbReference>
<proteinExistence type="predicted"/>
<organism evidence="1 2">
    <name type="scientific">Cryptosporangium arvum DSM 44712</name>
    <dbReference type="NCBI Taxonomy" id="927661"/>
    <lineage>
        <taxon>Bacteria</taxon>
        <taxon>Bacillati</taxon>
        <taxon>Actinomycetota</taxon>
        <taxon>Actinomycetes</taxon>
        <taxon>Cryptosporangiales</taxon>
        <taxon>Cryptosporangiaceae</taxon>
        <taxon>Cryptosporangium</taxon>
    </lineage>
</organism>
<protein>
    <submittedName>
        <fullName evidence="1">Uncharacterized protein</fullName>
    </submittedName>
</protein>
<dbReference type="OrthoDB" id="4276070at2"/>
<dbReference type="HOGENOM" id="CLU_124874_0_0_11"/>
<evidence type="ECO:0000313" key="2">
    <source>
        <dbReference type="Proteomes" id="UP000021053"/>
    </source>
</evidence>
<keyword evidence="2" id="KW-1185">Reference proteome</keyword>
<gene>
    <name evidence="1" type="ORF">CryarDRAFT_0310</name>
</gene>
<reference evidence="1 2" key="1">
    <citation type="submission" date="2013-07" db="EMBL/GenBank/DDBJ databases">
        <authorList>
            <consortium name="DOE Joint Genome Institute"/>
            <person name="Eisen J."/>
            <person name="Huntemann M."/>
            <person name="Han J."/>
            <person name="Chen A."/>
            <person name="Kyrpides N."/>
            <person name="Mavromatis K."/>
            <person name="Markowitz V."/>
            <person name="Palaniappan K."/>
            <person name="Ivanova N."/>
            <person name="Schaumberg A."/>
            <person name="Pati A."/>
            <person name="Liolios K."/>
            <person name="Nordberg H.P."/>
            <person name="Cantor M.N."/>
            <person name="Hua S.X."/>
            <person name="Woyke T."/>
        </authorList>
    </citation>
    <scope>NUCLEOTIDE SEQUENCE [LARGE SCALE GENOMIC DNA]</scope>
    <source>
        <strain evidence="1 2">DSM 44712</strain>
    </source>
</reference>
<evidence type="ECO:0000313" key="1">
    <source>
        <dbReference type="EMBL" id="EXG79278.1"/>
    </source>
</evidence>